<dbReference type="RefSeq" id="WP_253163531.1">
    <property type="nucleotide sequence ID" value="NZ_JAMYBS010000016.1"/>
</dbReference>
<organism evidence="2 3">
    <name type="scientific">Stutzerimonas nitrititolerans</name>
    <dbReference type="NCBI Taxonomy" id="2482751"/>
    <lineage>
        <taxon>Bacteria</taxon>
        <taxon>Pseudomonadati</taxon>
        <taxon>Pseudomonadota</taxon>
        <taxon>Gammaproteobacteria</taxon>
        <taxon>Pseudomonadales</taxon>
        <taxon>Pseudomonadaceae</taxon>
        <taxon>Stutzerimonas</taxon>
    </lineage>
</organism>
<name>A0AA41WJU6_9GAMM</name>
<comment type="caution">
    <text evidence="2">The sequence shown here is derived from an EMBL/GenBank/DDBJ whole genome shotgun (WGS) entry which is preliminary data.</text>
</comment>
<evidence type="ECO:0000313" key="2">
    <source>
        <dbReference type="EMBL" id="MCO7545837.1"/>
    </source>
</evidence>
<dbReference type="Proteomes" id="UP001165292">
    <property type="component" value="Unassembled WGS sequence"/>
</dbReference>
<accession>A0AA41WJU6</accession>
<evidence type="ECO:0000256" key="1">
    <source>
        <dbReference type="SAM" id="MobiDB-lite"/>
    </source>
</evidence>
<feature type="compositionally biased region" description="Basic and acidic residues" evidence="1">
    <location>
        <begin position="31"/>
        <end position="49"/>
    </location>
</feature>
<protein>
    <submittedName>
        <fullName evidence="2">Uncharacterized protein</fullName>
    </submittedName>
</protein>
<reference evidence="2" key="1">
    <citation type="submission" date="2022-06" db="EMBL/GenBank/DDBJ databases">
        <title>Detection of beta-lactamases in bacteria of animal origin.</title>
        <authorList>
            <person name="Mlynarcik P."/>
            <person name="Zdarska V."/>
            <person name="Chudobova H."/>
            <person name="Prochazkova P."/>
            <person name="Hricova K."/>
            <person name="Mezerova K."/>
            <person name="Bardon J."/>
            <person name="Dolejska M."/>
            <person name="Sukkar I."/>
            <person name="Kolar M."/>
        </authorList>
    </citation>
    <scope>NUCLEOTIDE SEQUENCE</scope>
    <source>
        <strain evidence="2">S 300-3</strain>
    </source>
</reference>
<dbReference type="AlphaFoldDB" id="A0AA41WJU6"/>
<feature type="region of interest" description="Disordered" evidence="1">
    <location>
        <begin position="1"/>
        <end position="60"/>
    </location>
</feature>
<evidence type="ECO:0000313" key="3">
    <source>
        <dbReference type="Proteomes" id="UP001165292"/>
    </source>
</evidence>
<proteinExistence type="predicted"/>
<sequence>MGTDNLKAQAYPLGQGWGLDSGWKSGGSGSFDRDWGPDNGWSRHAESPKTRPGNGGASFAAWEKPADAVPEPADWPPPDRLRLPEASPPGFYIVPRSMSGERVLALLFTDKPHSHLVNRIKALNPTFAQGFKAGEMFILGNLLNPTACLREEADLMAAAAKVRAALEPLSEAEADFMARHQAEIALMLGGAGASLGLGTDVLKKGLMQVGETLRDIEYLHRREFVAHGHLQSAQFFTGRQQLYRQLDSQLKATLLGKQLGLGNHSTLRRDLGISTRSLVHHWSKGGAPGQIPGYATHMDEVAKAAKYLKYGGHIGIALTGTASSMKVQEVCRAGETEACEKIRYTEAGSLVGGVGGGTLAAGLVSPVAGSICVAIGIGSGGLGGVVCGLIVVGGASFAGGAGGAAGGEWMGEFIYERTKP</sequence>
<feature type="compositionally biased region" description="Gly residues" evidence="1">
    <location>
        <begin position="15"/>
        <end position="29"/>
    </location>
</feature>
<dbReference type="EMBL" id="JAMYBS010000016">
    <property type="protein sequence ID" value="MCO7545837.1"/>
    <property type="molecule type" value="Genomic_DNA"/>
</dbReference>
<gene>
    <name evidence="2" type="ORF">NJF43_13860</name>
</gene>